<proteinExistence type="predicted"/>
<reference evidence="1 2" key="1">
    <citation type="submission" date="2016-11" db="EMBL/GenBank/DDBJ databases">
        <authorList>
            <person name="Jaros S."/>
            <person name="Januszkiewicz K."/>
            <person name="Wedrychowicz H."/>
        </authorList>
    </citation>
    <scope>NUCLEOTIDE SEQUENCE [LARGE SCALE GENOMIC DNA]</scope>
    <source>
        <strain evidence="1 2">DSM 27063</strain>
    </source>
</reference>
<dbReference type="EMBL" id="FQZE01000023">
    <property type="protein sequence ID" value="SHJ57266.1"/>
    <property type="molecule type" value="Genomic_DNA"/>
</dbReference>
<evidence type="ECO:0000313" key="1">
    <source>
        <dbReference type="EMBL" id="SHJ57266.1"/>
    </source>
</evidence>
<name>A0A1M6KE90_9BACT</name>
<accession>A0A1M6KE90</accession>
<protein>
    <submittedName>
        <fullName evidence="1">Uncharacterized protein</fullName>
    </submittedName>
</protein>
<gene>
    <name evidence="1" type="ORF">SAMN05444280_12313</name>
</gene>
<sequence length="206" mass="24381">MKENAKTYITSKLKELLNSVPNIKVIYKNDSLSQEHLIKVLPKEQYEHNEDFHEFEENIIFDFIDNYPTESLVFLTDDEWIDVKIPDEIFVGQDFYTYKEQEVEVEIIDNNEEVTKFADNELFEFDSVNEDDIELSDDMFESFYGIFSNSVETITISNVIDEDFYGTEIIEEFCYFFKEKDLKEKNSANDSQYESSCEYNNYALAA</sequence>
<dbReference type="AlphaFoldDB" id="A0A1M6KE90"/>
<keyword evidence="2" id="KW-1185">Reference proteome</keyword>
<organism evidence="1 2">
    <name type="scientific">Tangfeifania diversioriginum</name>
    <dbReference type="NCBI Taxonomy" id="1168035"/>
    <lineage>
        <taxon>Bacteria</taxon>
        <taxon>Pseudomonadati</taxon>
        <taxon>Bacteroidota</taxon>
        <taxon>Bacteroidia</taxon>
        <taxon>Marinilabiliales</taxon>
        <taxon>Prolixibacteraceae</taxon>
        <taxon>Tangfeifania</taxon>
    </lineage>
</organism>
<dbReference type="Proteomes" id="UP000184050">
    <property type="component" value="Unassembled WGS sequence"/>
</dbReference>
<dbReference type="STRING" id="1168035.SAMN05444280_12313"/>
<evidence type="ECO:0000313" key="2">
    <source>
        <dbReference type="Proteomes" id="UP000184050"/>
    </source>
</evidence>